<accession>A0A8S3SFT3</accession>
<name>A0A8S3SFT3_MYTED</name>
<keyword evidence="1" id="KW-0812">Transmembrane</keyword>
<dbReference type="Proteomes" id="UP000683360">
    <property type="component" value="Unassembled WGS sequence"/>
</dbReference>
<gene>
    <name evidence="2" type="ORF">MEDL_29561</name>
</gene>
<proteinExistence type="predicted"/>
<dbReference type="EMBL" id="CAJPWZ010001455">
    <property type="protein sequence ID" value="CAG2215803.1"/>
    <property type="molecule type" value="Genomic_DNA"/>
</dbReference>
<reference evidence="2" key="1">
    <citation type="submission" date="2021-03" db="EMBL/GenBank/DDBJ databases">
        <authorList>
            <person name="Bekaert M."/>
        </authorList>
    </citation>
    <scope>NUCLEOTIDE SEQUENCE</scope>
</reference>
<evidence type="ECO:0000313" key="3">
    <source>
        <dbReference type="Proteomes" id="UP000683360"/>
    </source>
</evidence>
<dbReference type="OrthoDB" id="10470879at2759"/>
<keyword evidence="1" id="KW-0472">Membrane</keyword>
<organism evidence="2 3">
    <name type="scientific">Mytilus edulis</name>
    <name type="common">Blue mussel</name>
    <dbReference type="NCBI Taxonomy" id="6550"/>
    <lineage>
        <taxon>Eukaryota</taxon>
        <taxon>Metazoa</taxon>
        <taxon>Spiralia</taxon>
        <taxon>Lophotrochozoa</taxon>
        <taxon>Mollusca</taxon>
        <taxon>Bivalvia</taxon>
        <taxon>Autobranchia</taxon>
        <taxon>Pteriomorphia</taxon>
        <taxon>Mytilida</taxon>
        <taxon>Mytiloidea</taxon>
        <taxon>Mytilidae</taxon>
        <taxon>Mytilinae</taxon>
        <taxon>Mytilus</taxon>
    </lineage>
</organism>
<feature type="transmembrane region" description="Helical" evidence="1">
    <location>
        <begin position="196"/>
        <end position="214"/>
    </location>
</feature>
<dbReference type="AlphaFoldDB" id="A0A8S3SFT3"/>
<sequence>MTWLKSTYQLYGISPFVLDSYSFPVACFILTLGVISMTEWSKQELRTRLSTFIYGVYISLVLLLVIVIGGCHSFSSQHHNIDFHKFEFFYSEYAVKQTDENILRGLVSMVKYNSCFVCCVLEYVLVYAPVTFILLWNVTTCVPSGQQGPHHHQCMTCDNNVMVHRYTLLFMMCVIWIVRPIVWIINFRYTFLSQDIIPSITMYIVYMTVLWNFLQDGFDKNNCIDHSCNHKLNDLFGSEKQKHPILI</sequence>
<keyword evidence="3" id="KW-1185">Reference proteome</keyword>
<evidence type="ECO:0000313" key="2">
    <source>
        <dbReference type="EMBL" id="CAG2215803.1"/>
    </source>
</evidence>
<feature type="transmembrane region" description="Helical" evidence="1">
    <location>
        <begin position="52"/>
        <end position="75"/>
    </location>
</feature>
<keyword evidence="1" id="KW-1133">Transmembrane helix</keyword>
<feature type="transmembrane region" description="Helical" evidence="1">
    <location>
        <begin position="168"/>
        <end position="189"/>
    </location>
</feature>
<feature type="transmembrane region" description="Helical" evidence="1">
    <location>
        <begin position="20"/>
        <end position="40"/>
    </location>
</feature>
<protein>
    <submittedName>
        <fullName evidence="2">Uncharacterized protein</fullName>
    </submittedName>
</protein>
<comment type="caution">
    <text evidence="2">The sequence shown here is derived from an EMBL/GenBank/DDBJ whole genome shotgun (WGS) entry which is preliminary data.</text>
</comment>
<evidence type="ECO:0000256" key="1">
    <source>
        <dbReference type="SAM" id="Phobius"/>
    </source>
</evidence>